<name>A0ABW3M4L7_9PSEU</name>
<feature type="domain" description="HTH cro/C1-type" evidence="1">
    <location>
        <begin position="10"/>
        <end position="65"/>
    </location>
</feature>
<dbReference type="Proteomes" id="UP001597045">
    <property type="component" value="Unassembled WGS sequence"/>
</dbReference>
<evidence type="ECO:0000313" key="2">
    <source>
        <dbReference type="EMBL" id="MFD1044319.1"/>
    </source>
</evidence>
<gene>
    <name evidence="2" type="ORF">ACFQ1S_01275</name>
</gene>
<dbReference type="InterPro" id="IPR010982">
    <property type="entry name" value="Lambda_DNA-bd_dom_sf"/>
</dbReference>
<comment type="caution">
    <text evidence="2">The sequence shown here is derived from an EMBL/GenBank/DDBJ whole genome shotgun (WGS) entry which is preliminary data.</text>
</comment>
<dbReference type="InterPro" id="IPR011990">
    <property type="entry name" value="TPR-like_helical_dom_sf"/>
</dbReference>
<dbReference type="SMART" id="SM00530">
    <property type="entry name" value="HTH_XRE"/>
    <property type="match status" value="1"/>
</dbReference>
<proteinExistence type="predicted"/>
<accession>A0ABW3M4L7</accession>
<evidence type="ECO:0000313" key="3">
    <source>
        <dbReference type="Proteomes" id="UP001597045"/>
    </source>
</evidence>
<dbReference type="SUPFAM" id="SSF48452">
    <property type="entry name" value="TPR-like"/>
    <property type="match status" value="1"/>
</dbReference>
<dbReference type="PROSITE" id="PS50943">
    <property type="entry name" value="HTH_CROC1"/>
    <property type="match status" value="1"/>
</dbReference>
<dbReference type="SUPFAM" id="SSF47413">
    <property type="entry name" value="lambda repressor-like DNA-binding domains"/>
    <property type="match status" value="1"/>
</dbReference>
<dbReference type="CDD" id="cd00093">
    <property type="entry name" value="HTH_XRE"/>
    <property type="match status" value="1"/>
</dbReference>
<reference evidence="3" key="1">
    <citation type="journal article" date="2019" name="Int. J. Syst. Evol. Microbiol.">
        <title>The Global Catalogue of Microorganisms (GCM) 10K type strain sequencing project: providing services to taxonomists for standard genome sequencing and annotation.</title>
        <authorList>
            <consortium name="The Broad Institute Genomics Platform"/>
            <consortium name="The Broad Institute Genome Sequencing Center for Infectious Disease"/>
            <person name="Wu L."/>
            <person name="Ma J."/>
        </authorList>
    </citation>
    <scope>NUCLEOTIDE SEQUENCE [LARGE SCALE GENOMIC DNA]</scope>
    <source>
        <strain evidence="3">JCM 31486</strain>
    </source>
</reference>
<dbReference type="InterPro" id="IPR001387">
    <property type="entry name" value="Cro/C1-type_HTH"/>
</dbReference>
<evidence type="ECO:0000259" key="1">
    <source>
        <dbReference type="PROSITE" id="PS50943"/>
    </source>
</evidence>
<dbReference type="Pfam" id="PF01381">
    <property type="entry name" value="HTH_3"/>
    <property type="match status" value="1"/>
</dbReference>
<organism evidence="2 3">
    <name type="scientific">Kibdelosporangium lantanae</name>
    <dbReference type="NCBI Taxonomy" id="1497396"/>
    <lineage>
        <taxon>Bacteria</taxon>
        <taxon>Bacillati</taxon>
        <taxon>Actinomycetota</taxon>
        <taxon>Actinomycetes</taxon>
        <taxon>Pseudonocardiales</taxon>
        <taxon>Pseudonocardiaceae</taxon>
        <taxon>Kibdelosporangium</taxon>
    </lineage>
</organism>
<protein>
    <submittedName>
        <fullName evidence="2">Helix-turn-helix domain-containing protein</fullName>
    </submittedName>
</protein>
<sequence>MVSVALSENLARFRKARNLSQEQLAEAASVGVDTVGRIERAERRTTRPSTVAKLANALGVSTETLLGVLPARGAQNDEAVADLRQAVTAIEDIPGLSDFTDDREVLPVSTLGTVAHRAWRSYVDGRHAELLHALPTLIIDARRLVRNSENEGRGAGYRVLSTAYRLAAGISGRLELDDLAWTAAERALQAARNSDTQEIETAISLRYLVWSLIRQGRLEEAERVAIHAAEMIEPRGLNRDPHRAGIFGNLLFNAATAAVRQQSGERAADLLAVAQSAAVRSGRDIATEAAIFGPRVTALQTVEQALRLGDPEKALILAEDTPDARGEVPAFWEAGHRLHIAHAAAETRRDREALAYLAEARDIAPTWVQHQPLGRVTMGILVDRASRRQGEVFASLATHYGLVQ</sequence>
<dbReference type="Gene3D" id="1.10.260.40">
    <property type="entry name" value="lambda repressor-like DNA-binding domains"/>
    <property type="match status" value="1"/>
</dbReference>
<keyword evidence="3" id="KW-1185">Reference proteome</keyword>
<dbReference type="EMBL" id="JBHTIS010000033">
    <property type="protein sequence ID" value="MFD1044319.1"/>
    <property type="molecule type" value="Genomic_DNA"/>
</dbReference>